<reference evidence="3" key="1">
    <citation type="submission" date="2016-10" db="EMBL/GenBank/DDBJ databases">
        <authorList>
            <person name="Varghese N."/>
            <person name="Submissions S."/>
        </authorList>
    </citation>
    <scope>NUCLEOTIDE SEQUENCE [LARGE SCALE GENOMIC DNA]</scope>
    <source>
        <strain evidence="3">DSM 44234</strain>
    </source>
</reference>
<dbReference type="Proteomes" id="UP000182241">
    <property type="component" value="Unassembled WGS sequence"/>
</dbReference>
<protein>
    <submittedName>
        <fullName evidence="2">Uncharacterized protein</fullName>
    </submittedName>
</protein>
<dbReference type="RefSeq" id="WP_074850575.1">
    <property type="nucleotide sequence ID" value="NZ_FNSA01000003.1"/>
</dbReference>
<proteinExistence type="predicted"/>
<feature type="region of interest" description="Disordered" evidence="1">
    <location>
        <begin position="44"/>
        <end position="63"/>
    </location>
</feature>
<dbReference type="AlphaFoldDB" id="A0A1H4U838"/>
<accession>A0A1H4U838</accession>
<keyword evidence="3" id="KW-1185">Reference proteome</keyword>
<evidence type="ECO:0000313" key="2">
    <source>
        <dbReference type="EMBL" id="SEC64875.1"/>
    </source>
</evidence>
<gene>
    <name evidence="2" type="ORF">SAMN04489793_2810</name>
</gene>
<organism evidence="2 3">
    <name type="scientific">Tsukamurella tyrosinosolvens</name>
    <dbReference type="NCBI Taxonomy" id="57704"/>
    <lineage>
        <taxon>Bacteria</taxon>
        <taxon>Bacillati</taxon>
        <taxon>Actinomycetota</taxon>
        <taxon>Actinomycetes</taxon>
        <taxon>Mycobacteriales</taxon>
        <taxon>Tsukamurellaceae</taxon>
        <taxon>Tsukamurella</taxon>
    </lineage>
</organism>
<sequence length="63" mass="6751">MMNLEIHASTNGPDDAQALATWLEKIAKQIRKAGGDPVIENGTAVQYTDDGPQDIHFDVNASA</sequence>
<evidence type="ECO:0000256" key="1">
    <source>
        <dbReference type="SAM" id="MobiDB-lite"/>
    </source>
</evidence>
<evidence type="ECO:0000313" key="3">
    <source>
        <dbReference type="Proteomes" id="UP000182241"/>
    </source>
</evidence>
<name>A0A1H4U838_TSUTY</name>
<dbReference type="EMBL" id="FNSA01000003">
    <property type="protein sequence ID" value="SEC64875.1"/>
    <property type="molecule type" value="Genomic_DNA"/>
</dbReference>
<dbReference type="STRING" id="57704.SAMN04489793_2810"/>